<evidence type="ECO:0000256" key="1">
    <source>
        <dbReference type="SAM" id="MobiDB-lite"/>
    </source>
</evidence>
<gene>
    <name evidence="2" type="ORF">RRG08_025272</name>
</gene>
<dbReference type="EMBL" id="JAWDGP010002313">
    <property type="protein sequence ID" value="KAK3784082.1"/>
    <property type="molecule type" value="Genomic_DNA"/>
</dbReference>
<comment type="caution">
    <text evidence="2">The sequence shown here is derived from an EMBL/GenBank/DDBJ whole genome shotgun (WGS) entry which is preliminary data.</text>
</comment>
<name>A0AAE1DVC0_9GAST</name>
<keyword evidence="3" id="KW-1185">Reference proteome</keyword>
<evidence type="ECO:0000313" key="2">
    <source>
        <dbReference type="EMBL" id="KAK3784082.1"/>
    </source>
</evidence>
<feature type="region of interest" description="Disordered" evidence="1">
    <location>
        <begin position="38"/>
        <end position="59"/>
    </location>
</feature>
<organism evidence="2 3">
    <name type="scientific">Elysia crispata</name>
    <name type="common">lettuce slug</name>
    <dbReference type="NCBI Taxonomy" id="231223"/>
    <lineage>
        <taxon>Eukaryota</taxon>
        <taxon>Metazoa</taxon>
        <taxon>Spiralia</taxon>
        <taxon>Lophotrochozoa</taxon>
        <taxon>Mollusca</taxon>
        <taxon>Gastropoda</taxon>
        <taxon>Heterobranchia</taxon>
        <taxon>Euthyneura</taxon>
        <taxon>Panpulmonata</taxon>
        <taxon>Sacoglossa</taxon>
        <taxon>Placobranchoidea</taxon>
        <taxon>Plakobranchidae</taxon>
        <taxon>Elysia</taxon>
    </lineage>
</organism>
<evidence type="ECO:0000313" key="3">
    <source>
        <dbReference type="Proteomes" id="UP001283361"/>
    </source>
</evidence>
<protein>
    <submittedName>
        <fullName evidence="2">Uncharacterized protein</fullName>
    </submittedName>
</protein>
<proteinExistence type="predicted"/>
<reference evidence="2" key="1">
    <citation type="journal article" date="2023" name="G3 (Bethesda)">
        <title>A reference genome for the long-term kleptoplast-retaining sea slug Elysia crispata morphotype clarki.</title>
        <authorList>
            <person name="Eastman K.E."/>
            <person name="Pendleton A.L."/>
            <person name="Shaikh M.A."/>
            <person name="Suttiyut T."/>
            <person name="Ogas R."/>
            <person name="Tomko P."/>
            <person name="Gavelis G."/>
            <person name="Widhalm J.R."/>
            <person name="Wisecaver J.H."/>
        </authorList>
    </citation>
    <scope>NUCLEOTIDE SEQUENCE</scope>
    <source>
        <strain evidence="2">ECLA1</strain>
    </source>
</reference>
<dbReference type="Proteomes" id="UP001283361">
    <property type="component" value="Unassembled WGS sequence"/>
</dbReference>
<feature type="compositionally biased region" description="Polar residues" evidence="1">
    <location>
        <begin position="47"/>
        <end position="59"/>
    </location>
</feature>
<sequence length="79" mass="8981">MILLRTSKADFEQDYDIVELKQFESVNVGEYVVCENATDSKDDYHQSQDSSMNSSDTNRSMNDVTEALMDQSGFENLIS</sequence>
<accession>A0AAE1DVC0</accession>
<dbReference type="AlphaFoldDB" id="A0AAE1DVC0"/>